<proteinExistence type="inferred from homology"/>
<gene>
    <name evidence="10" type="ORF">IEQ34_002532</name>
</gene>
<dbReference type="InterPro" id="IPR051708">
    <property type="entry name" value="Plant_Aspart_Prot_A1"/>
</dbReference>
<dbReference type="GO" id="GO:0005576">
    <property type="term" value="C:extracellular region"/>
    <property type="evidence" value="ECO:0007669"/>
    <property type="project" value="TreeGrafter"/>
</dbReference>
<organism evidence="10 11">
    <name type="scientific">Dendrobium chrysotoxum</name>
    <name type="common">Orchid</name>
    <dbReference type="NCBI Taxonomy" id="161865"/>
    <lineage>
        <taxon>Eukaryota</taxon>
        <taxon>Viridiplantae</taxon>
        <taxon>Streptophyta</taxon>
        <taxon>Embryophyta</taxon>
        <taxon>Tracheophyta</taxon>
        <taxon>Spermatophyta</taxon>
        <taxon>Magnoliopsida</taxon>
        <taxon>Liliopsida</taxon>
        <taxon>Asparagales</taxon>
        <taxon>Orchidaceae</taxon>
        <taxon>Epidendroideae</taxon>
        <taxon>Malaxideae</taxon>
        <taxon>Dendrobiinae</taxon>
        <taxon>Dendrobium</taxon>
    </lineage>
</organism>
<evidence type="ECO:0000313" key="11">
    <source>
        <dbReference type="Proteomes" id="UP000775213"/>
    </source>
</evidence>
<dbReference type="Gene3D" id="2.40.70.10">
    <property type="entry name" value="Acid Proteases"/>
    <property type="match status" value="2"/>
</dbReference>
<evidence type="ECO:0000259" key="9">
    <source>
        <dbReference type="PROSITE" id="PS51767"/>
    </source>
</evidence>
<evidence type="ECO:0000256" key="3">
    <source>
        <dbReference type="ARBA" id="ARBA00022750"/>
    </source>
</evidence>
<dbReference type="InterPro" id="IPR001969">
    <property type="entry name" value="Aspartic_peptidase_AS"/>
</dbReference>
<sequence length="508" mass="55084">MAQFYYYQFLLFLLLPLAAGENEISIPLRRARLPLLLDPFDRLSGMASASLLRAQLLKKPTTTSPSTRAALFPHSYGGYSINISFGTPPQEIPLVFDTGSQLTWIPCTTKYNCQNCSSQANSIPTFFPKASSTSKLIGCKNTKCGWIHSPEFLSRCRNCLPSNSSDCSQICPPYLLVYGSGSTAGLLLSETLQFSTLTATDFLVGCSVFSDRMPGGGIAGFGRGVSSLPDQLRLKSFSYCLISRKFDDTGESGSLVLNGVPDSGDGEVSFTPLLKNPVPAATAADATYGAEAFSVYYYVGLRRITVGGKKVKIPHKALVPGLDGNGGTIVDSGTTFTFMEPAVFEPLAAAFVGQVAGKLSRSGQVEVLTGLRPCFEIPDRESNYSFPDLVFHFKGGAEMRLPLENYFAIVGTSQPAICLTIVSPNGAVGVGDEGPSIILGSFQQQNYYVIYDLERERTDVEGEEDEAAPELVPEHVPEPVPIRQQSQLDQLVERFDQWEAMFDSYVVV</sequence>
<dbReference type="PANTHER" id="PTHR47967">
    <property type="entry name" value="OS07G0603500 PROTEIN-RELATED"/>
    <property type="match status" value="1"/>
</dbReference>
<feature type="signal peptide" evidence="8">
    <location>
        <begin position="1"/>
        <end position="20"/>
    </location>
</feature>
<comment type="similarity">
    <text evidence="1 7">Belongs to the peptidase A1 family.</text>
</comment>
<evidence type="ECO:0000256" key="4">
    <source>
        <dbReference type="ARBA" id="ARBA00022801"/>
    </source>
</evidence>
<dbReference type="PRINTS" id="PR00792">
    <property type="entry name" value="PEPSIN"/>
</dbReference>
<feature type="active site" evidence="6">
    <location>
        <position position="331"/>
    </location>
</feature>
<keyword evidence="8" id="KW-0732">Signal</keyword>
<dbReference type="PANTHER" id="PTHR47967:SF36">
    <property type="entry name" value="PEPTIDASE A1 DOMAIN-CONTAINING PROTEIN"/>
    <property type="match status" value="1"/>
</dbReference>
<evidence type="ECO:0000256" key="8">
    <source>
        <dbReference type="SAM" id="SignalP"/>
    </source>
</evidence>
<evidence type="ECO:0000313" key="10">
    <source>
        <dbReference type="EMBL" id="KAH0469300.1"/>
    </source>
</evidence>
<feature type="active site" evidence="6">
    <location>
        <position position="97"/>
    </location>
</feature>
<dbReference type="GO" id="GO:0006508">
    <property type="term" value="P:proteolysis"/>
    <property type="evidence" value="ECO:0007669"/>
    <property type="project" value="UniProtKB-KW"/>
</dbReference>
<evidence type="ECO:0000256" key="1">
    <source>
        <dbReference type="ARBA" id="ARBA00007447"/>
    </source>
</evidence>
<dbReference type="InterPro" id="IPR032799">
    <property type="entry name" value="TAXi_C"/>
</dbReference>
<keyword evidence="3 7" id="KW-0064">Aspartyl protease</keyword>
<dbReference type="PROSITE" id="PS00141">
    <property type="entry name" value="ASP_PROTEASE"/>
    <property type="match status" value="1"/>
</dbReference>
<feature type="chain" id="PRO_5043697989" description="Peptidase A1 domain-containing protein" evidence="8">
    <location>
        <begin position="21"/>
        <end position="508"/>
    </location>
</feature>
<dbReference type="Pfam" id="PF14543">
    <property type="entry name" value="TAXi_N"/>
    <property type="match status" value="1"/>
</dbReference>
<evidence type="ECO:0000256" key="6">
    <source>
        <dbReference type="PIRSR" id="PIRSR601461-1"/>
    </source>
</evidence>
<dbReference type="InterPro" id="IPR034161">
    <property type="entry name" value="Pepsin-like_plant"/>
</dbReference>
<dbReference type="InterPro" id="IPR033121">
    <property type="entry name" value="PEPTIDASE_A1"/>
</dbReference>
<dbReference type="CDD" id="cd05476">
    <property type="entry name" value="pepsin_A_like_plant"/>
    <property type="match status" value="1"/>
</dbReference>
<dbReference type="InterPro" id="IPR032861">
    <property type="entry name" value="TAXi_N"/>
</dbReference>
<dbReference type="GO" id="GO:0004190">
    <property type="term" value="F:aspartic-type endopeptidase activity"/>
    <property type="evidence" value="ECO:0007669"/>
    <property type="project" value="UniProtKB-KW"/>
</dbReference>
<dbReference type="EMBL" id="JAGFBR010000003">
    <property type="protein sequence ID" value="KAH0469300.1"/>
    <property type="molecule type" value="Genomic_DNA"/>
</dbReference>
<accession>A0AAV7HMC8</accession>
<keyword evidence="5" id="KW-0325">Glycoprotein</keyword>
<evidence type="ECO:0000256" key="5">
    <source>
        <dbReference type="ARBA" id="ARBA00023180"/>
    </source>
</evidence>
<feature type="domain" description="Peptidase A1" evidence="9">
    <location>
        <begin position="79"/>
        <end position="461"/>
    </location>
</feature>
<dbReference type="Proteomes" id="UP000775213">
    <property type="component" value="Unassembled WGS sequence"/>
</dbReference>
<dbReference type="InterPro" id="IPR001461">
    <property type="entry name" value="Aspartic_peptidase_A1"/>
</dbReference>
<keyword evidence="4 7" id="KW-0378">Hydrolase</keyword>
<evidence type="ECO:0000256" key="2">
    <source>
        <dbReference type="ARBA" id="ARBA00022670"/>
    </source>
</evidence>
<protein>
    <recommendedName>
        <fullName evidence="9">Peptidase A1 domain-containing protein</fullName>
    </recommendedName>
</protein>
<comment type="caution">
    <text evidence="10">The sequence shown here is derived from an EMBL/GenBank/DDBJ whole genome shotgun (WGS) entry which is preliminary data.</text>
</comment>
<dbReference type="SUPFAM" id="SSF50630">
    <property type="entry name" value="Acid proteases"/>
    <property type="match status" value="1"/>
</dbReference>
<dbReference type="AlphaFoldDB" id="A0AAV7HMC8"/>
<keyword evidence="11" id="KW-1185">Reference proteome</keyword>
<dbReference type="InterPro" id="IPR021109">
    <property type="entry name" value="Peptidase_aspartic_dom_sf"/>
</dbReference>
<keyword evidence="2 7" id="KW-0645">Protease</keyword>
<reference evidence="10 11" key="1">
    <citation type="journal article" date="2021" name="Hortic Res">
        <title>Chromosome-scale assembly of the Dendrobium chrysotoxum genome enhances the understanding of orchid evolution.</title>
        <authorList>
            <person name="Zhang Y."/>
            <person name="Zhang G.Q."/>
            <person name="Zhang D."/>
            <person name="Liu X.D."/>
            <person name="Xu X.Y."/>
            <person name="Sun W.H."/>
            <person name="Yu X."/>
            <person name="Zhu X."/>
            <person name="Wang Z.W."/>
            <person name="Zhao X."/>
            <person name="Zhong W.Y."/>
            <person name="Chen H."/>
            <person name="Yin W.L."/>
            <person name="Huang T."/>
            <person name="Niu S.C."/>
            <person name="Liu Z.J."/>
        </authorList>
    </citation>
    <scope>NUCLEOTIDE SEQUENCE [LARGE SCALE GENOMIC DNA]</scope>
    <source>
        <strain evidence="10">Lindl</strain>
    </source>
</reference>
<dbReference type="Pfam" id="PF14541">
    <property type="entry name" value="TAXi_C"/>
    <property type="match status" value="1"/>
</dbReference>
<dbReference type="PROSITE" id="PS51767">
    <property type="entry name" value="PEPTIDASE_A1"/>
    <property type="match status" value="1"/>
</dbReference>
<evidence type="ECO:0000256" key="7">
    <source>
        <dbReference type="RuleBase" id="RU000454"/>
    </source>
</evidence>
<name>A0AAV7HMC8_DENCH</name>